<evidence type="ECO:0000313" key="4">
    <source>
        <dbReference type="Proteomes" id="UP000254618"/>
    </source>
</evidence>
<evidence type="ECO:0000313" key="2">
    <source>
        <dbReference type="EMBL" id="STZ02078.1"/>
    </source>
</evidence>
<proteinExistence type="predicted"/>
<name>A0A378QMS0_9GAMM</name>
<keyword evidence="3" id="KW-1185">Reference proteome</keyword>
<dbReference type="AlphaFoldDB" id="A0A378QMS0"/>
<dbReference type="RefSeq" id="WP_079326728.1">
    <property type="nucleotide sequence ID" value="NZ_MXAP01000172.1"/>
</dbReference>
<evidence type="ECO:0000313" key="1">
    <source>
        <dbReference type="EMBL" id="OPH33451.1"/>
    </source>
</evidence>
<reference evidence="2 4" key="2">
    <citation type="submission" date="2018-06" db="EMBL/GenBank/DDBJ databases">
        <authorList>
            <consortium name="Pathogen Informatics"/>
            <person name="Doyle S."/>
        </authorList>
    </citation>
    <scope>NUCLEOTIDE SEQUENCE [LARGE SCALE GENOMIC DNA]</scope>
    <source>
        <strain evidence="2 4">NCTC11012</strain>
    </source>
</reference>
<organism evidence="2 4">
    <name type="scientific">Moraxella equi</name>
    <dbReference type="NCBI Taxonomy" id="60442"/>
    <lineage>
        <taxon>Bacteria</taxon>
        <taxon>Pseudomonadati</taxon>
        <taxon>Pseudomonadota</taxon>
        <taxon>Gammaproteobacteria</taxon>
        <taxon>Moraxellales</taxon>
        <taxon>Moraxellaceae</taxon>
        <taxon>Moraxella</taxon>
    </lineage>
</organism>
<dbReference type="Proteomes" id="UP000254618">
    <property type="component" value="Unassembled WGS sequence"/>
</dbReference>
<dbReference type="Proteomes" id="UP000190777">
    <property type="component" value="Unassembled WGS sequence"/>
</dbReference>
<reference evidence="1 3" key="1">
    <citation type="submission" date="2017-03" db="EMBL/GenBank/DDBJ databases">
        <title>Draft genome sequence of Moraxella equi CCUG 4950T type strain.</title>
        <authorList>
            <person name="Salva-Serra F."/>
            <person name="Engstrom-Jakobsson H."/>
            <person name="Thorell K."/>
            <person name="Jaen-Luchoro D."/>
            <person name="Gonzales-Siles L."/>
            <person name="Karlsson R."/>
            <person name="Yazdan S."/>
            <person name="Boulund F."/>
            <person name="Johnning A."/>
            <person name="Engstrand L."/>
            <person name="Kristiansson E."/>
            <person name="Moore E."/>
        </authorList>
    </citation>
    <scope>NUCLEOTIDE SEQUENCE [LARGE SCALE GENOMIC DNA]</scope>
    <source>
        <strain evidence="1 3">CCUG 4950</strain>
    </source>
</reference>
<protein>
    <submittedName>
        <fullName evidence="2">Uncharacterized protein</fullName>
    </submittedName>
</protein>
<sequence>MKKLYEILDKNYNDYNLGFEVQSPEKEFVSWDSTYAEILALPCVEPNNTLDMDLELSNHYAFTYPVRVGNLLFKNWGFYYIPHHRKNIAVQSYSFVVFNPYTIDLKEVLTIKNTLHRHLKERKNHIPYYDIGFDFDTNNHINFHLYFWKDTQQLHFEVINQRKYPHLLLNEEYESKMQISDFVLFEEEISLTRNYKEYQSMKRRPPILTERFGKKPVLWVDKTNGILGIADEISAQFVPLDQIERFEMTRALPAKGYGWDDFCILEKGEEYTTRLFILPCYAFDKNHLKEKIEKVIGQKLPIVDYGYDC</sequence>
<accession>A0A378QMS0</accession>
<dbReference type="EMBL" id="UGQF01000001">
    <property type="protein sequence ID" value="STZ02078.1"/>
    <property type="molecule type" value="Genomic_DNA"/>
</dbReference>
<gene>
    <name evidence="1" type="ORF">B5J93_12860</name>
    <name evidence="2" type="ORF">NCTC11012_00301</name>
</gene>
<evidence type="ECO:0000313" key="3">
    <source>
        <dbReference type="Proteomes" id="UP000190777"/>
    </source>
</evidence>
<dbReference type="EMBL" id="MXAP01000172">
    <property type="protein sequence ID" value="OPH33451.1"/>
    <property type="molecule type" value="Genomic_DNA"/>
</dbReference>